<comment type="function">
    <text evidence="7">The GINS complex plays an essential role in the initiation of DNA replication.</text>
</comment>
<evidence type="ECO:0000259" key="8">
    <source>
        <dbReference type="Pfam" id="PF05916"/>
    </source>
</evidence>
<proteinExistence type="inferred from homology"/>
<sequence>MYYDINDIETEGQRVPTTFNVTVPHLGHIVGNTETIESGTVLELPLWLAGQLSTVQVDNDAETTFVSLEEPAVFSPDVINALKSAPVSLDLAEQSTVFTNLALHWLQMFDFPELANVLYDAVQQRSAEIYDYAVAQRGAQPQFDESERQLYRLVHGVMRNMRAWQAFGQ</sequence>
<evidence type="ECO:0000313" key="10">
    <source>
        <dbReference type="EMBL" id="PRT55312.1"/>
    </source>
</evidence>
<evidence type="ECO:0000259" key="9">
    <source>
        <dbReference type="Pfam" id="PF22466"/>
    </source>
</evidence>
<dbReference type="Pfam" id="PF22466">
    <property type="entry name" value="PSF3_N"/>
    <property type="match status" value="1"/>
</dbReference>
<feature type="domain" description="GINS subunit" evidence="8">
    <location>
        <begin position="74"/>
        <end position="164"/>
    </location>
</feature>
<dbReference type="SUPFAM" id="SSF160059">
    <property type="entry name" value="PriA/YqbF domain"/>
    <property type="match status" value="1"/>
</dbReference>
<dbReference type="GeneID" id="36516680"/>
<evidence type="ECO:0000256" key="4">
    <source>
        <dbReference type="ARBA" id="ARBA00015140"/>
    </source>
</evidence>
<evidence type="ECO:0000256" key="2">
    <source>
        <dbReference type="ARBA" id="ARBA00006343"/>
    </source>
</evidence>
<keyword evidence="5 7" id="KW-0235">DNA replication</keyword>
<comment type="subcellular location">
    <subcellularLocation>
        <location evidence="1 7">Nucleus</location>
    </subcellularLocation>
</comment>
<dbReference type="OrthoDB" id="10251744at2759"/>
<comment type="subunit">
    <text evidence="3">Component of the GINS complex which is a heterotetramer of SLD5, PSF1, PSF2 and PSF3.</text>
</comment>
<dbReference type="Pfam" id="PF05916">
    <property type="entry name" value="Sld5"/>
    <property type="match status" value="1"/>
</dbReference>
<evidence type="ECO:0000256" key="6">
    <source>
        <dbReference type="ARBA" id="ARBA00023242"/>
    </source>
</evidence>
<dbReference type="InterPro" id="IPR036224">
    <property type="entry name" value="GINS_bundle-like_dom_sf"/>
</dbReference>
<dbReference type="AlphaFoldDB" id="A0A2T0FK02"/>
<protein>
    <recommendedName>
        <fullName evidence="4 7">DNA replication complex GINS protein PSF3</fullName>
    </recommendedName>
</protein>
<dbReference type="InterPro" id="IPR055221">
    <property type="entry name" value="PSF3_N"/>
</dbReference>
<dbReference type="RefSeq" id="XP_024665257.1">
    <property type="nucleotide sequence ID" value="XM_024809489.1"/>
</dbReference>
<dbReference type="CDD" id="cd21693">
    <property type="entry name" value="GINS_B_Psf3"/>
    <property type="match status" value="1"/>
</dbReference>
<evidence type="ECO:0000256" key="7">
    <source>
        <dbReference type="RuleBase" id="RU367161"/>
    </source>
</evidence>
<dbReference type="STRING" id="45607.A0A2T0FK02"/>
<feature type="domain" description="DNA replication complex GINS protein PSF3 N-terminal" evidence="9">
    <location>
        <begin position="3"/>
        <end position="52"/>
    </location>
</feature>
<dbReference type="EMBL" id="NDIQ01000021">
    <property type="protein sequence ID" value="PRT55312.1"/>
    <property type="molecule type" value="Genomic_DNA"/>
</dbReference>
<evidence type="ECO:0000256" key="1">
    <source>
        <dbReference type="ARBA" id="ARBA00004123"/>
    </source>
</evidence>
<dbReference type="PANTHER" id="PTHR22768">
    <property type="entry name" value="DNA REPLICATION COMPLEX GINS PROTEIN PSF3"/>
    <property type="match status" value="1"/>
</dbReference>
<name>A0A2T0FK02_9ASCO</name>
<dbReference type="GO" id="GO:0000811">
    <property type="term" value="C:GINS complex"/>
    <property type="evidence" value="ECO:0007669"/>
    <property type="project" value="UniProtKB-UniRule"/>
</dbReference>
<dbReference type="InterPro" id="IPR038437">
    <property type="entry name" value="GINS_Psf3_sf"/>
</dbReference>
<gene>
    <name evidence="10" type="ORF">B9G98_02932</name>
</gene>
<accession>A0A2T0FK02</accession>
<keyword evidence="11" id="KW-1185">Reference proteome</keyword>
<comment type="similarity">
    <text evidence="2 7">Belongs to the GINS3/PSF3 family.</text>
</comment>
<dbReference type="Gene3D" id="1.20.58.2050">
    <property type="match status" value="1"/>
</dbReference>
<evidence type="ECO:0000256" key="3">
    <source>
        <dbReference type="ARBA" id="ARBA00011352"/>
    </source>
</evidence>
<organism evidence="10 11">
    <name type="scientific">Wickerhamiella sorbophila</name>
    <dbReference type="NCBI Taxonomy" id="45607"/>
    <lineage>
        <taxon>Eukaryota</taxon>
        <taxon>Fungi</taxon>
        <taxon>Dikarya</taxon>
        <taxon>Ascomycota</taxon>
        <taxon>Saccharomycotina</taxon>
        <taxon>Dipodascomycetes</taxon>
        <taxon>Dipodascales</taxon>
        <taxon>Trichomonascaceae</taxon>
        <taxon>Wickerhamiella</taxon>
    </lineage>
</organism>
<comment type="caution">
    <text evidence="10">The sequence shown here is derived from an EMBL/GenBank/DDBJ whole genome shotgun (WGS) entry which is preliminary data.</text>
</comment>
<evidence type="ECO:0000313" key="11">
    <source>
        <dbReference type="Proteomes" id="UP000238350"/>
    </source>
</evidence>
<keyword evidence="6 7" id="KW-0539">Nucleus</keyword>
<dbReference type="PANTHER" id="PTHR22768:SF0">
    <property type="entry name" value="DNA REPLICATION COMPLEX GINS PROTEIN PSF3"/>
    <property type="match status" value="1"/>
</dbReference>
<dbReference type="InterPro" id="IPR010492">
    <property type="entry name" value="GINS_Psf3"/>
</dbReference>
<dbReference type="SUPFAM" id="SSF158573">
    <property type="entry name" value="GINS helical bundle-like"/>
    <property type="match status" value="1"/>
</dbReference>
<dbReference type="InterPro" id="IPR021151">
    <property type="entry name" value="GINS_A"/>
</dbReference>
<evidence type="ECO:0000256" key="5">
    <source>
        <dbReference type="ARBA" id="ARBA00022705"/>
    </source>
</evidence>
<dbReference type="Proteomes" id="UP000238350">
    <property type="component" value="Unassembled WGS sequence"/>
</dbReference>
<dbReference type="GO" id="GO:1902975">
    <property type="term" value="P:mitotic DNA replication initiation"/>
    <property type="evidence" value="ECO:0007669"/>
    <property type="project" value="TreeGrafter"/>
</dbReference>
<dbReference type="CDD" id="cd11713">
    <property type="entry name" value="GINS_A_psf3"/>
    <property type="match status" value="1"/>
</dbReference>
<reference evidence="10 11" key="1">
    <citation type="submission" date="2017-04" db="EMBL/GenBank/DDBJ databases">
        <title>Genome sequencing of [Candida] sorbophila.</title>
        <authorList>
            <person name="Ahn J.O."/>
        </authorList>
    </citation>
    <scope>NUCLEOTIDE SEQUENCE [LARGE SCALE GENOMIC DNA]</scope>
    <source>
        <strain evidence="10 11">DS02</strain>
    </source>
</reference>